<gene>
    <name evidence="1" type="ORF">KAK10_00440</name>
</gene>
<proteinExistence type="predicted"/>
<protein>
    <submittedName>
        <fullName evidence="1">Uncharacterized protein</fullName>
    </submittedName>
</protein>
<accession>A0ABT0VEZ7</accession>
<name>A0ABT0VEZ7_9LACO</name>
<dbReference type="RefSeq" id="WP_205144361.1">
    <property type="nucleotide sequence ID" value="NZ_JAFBDN010000037.1"/>
</dbReference>
<sequence length="124" mass="14186">MASLIKNPNKDNNNKKVKIIERQAILKPANSFTTDDLKTDDSKEKIKISGVDRVTFDTSVRMNNHIKNQLQAMTLIGAAKNQSEAIESLLVEWLNSIDSDTERMFKFQVEMLEKKDVVKFNSKK</sequence>
<comment type="caution">
    <text evidence="1">The sequence shown here is derived from an EMBL/GenBank/DDBJ whole genome shotgun (WGS) entry which is preliminary data.</text>
</comment>
<keyword evidence="2" id="KW-1185">Reference proteome</keyword>
<evidence type="ECO:0000313" key="1">
    <source>
        <dbReference type="EMBL" id="MCM2436422.1"/>
    </source>
</evidence>
<organism evidence="1 2">
    <name type="scientific">Periweissella beninensis</name>
    <dbReference type="NCBI Taxonomy" id="504936"/>
    <lineage>
        <taxon>Bacteria</taxon>
        <taxon>Bacillati</taxon>
        <taxon>Bacillota</taxon>
        <taxon>Bacilli</taxon>
        <taxon>Lactobacillales</taxon>
        <taxon>Lactobacillaceae</taxon>
        <taxon>Periweissella</taxon>
    </lineage>
</organism>
<reference evidence="1" key="1">
    <citation type="submission" date="2021-04" db="EMBL/GenBank/DDBJ databases">
        <title>Taxonomic assessment of Weissella genus.</title>
        <authorList>
            <person name="Fanelli F."/>
            <person name="Chieffi D."/>
            <person name="Dell'Aquila A."/>
            <person name="Gyu-Sung C."/>
            <person name="Franz C.M.A.P."/>
            <person name="Fusco V."/>
        </authorList>
    </citation>
    <scope>NUCLEOTIDE SEQUENCE</scope>
    <source>
        <strain evidence="1">LMG 25373</strain>
    </source>
</reference>
<dbReference type="Proteomes" id="UP001057481">
    <property type="component" value="Unassembled WGS sequence"/>
</dbReference>
<dbReference type="EMBL" id="JAGMVS010000021">
    <property type="protein sequence ID" value="MCM2436422.1"/>
    <property type="molecule type" value="Genomic_DNA"/>
</dbReference>
<dbReference type="Pfam" id="PF17363">
    <property type="entry name" value="DUF5388"/>
    <property type="match status" value="1"/>
</dbReference>
<dbReference type="InterPro" id="IPR035528">
    <property type="entry name" value="DUF5388"/>
</dbReference>
<evidence type="ECO:0000313" key="2">
    <source>
        <dbReference type="Proteomes" id="UP001057481"/>
    </source>
</evidence>